<feature type="domain" description="HD" evidence="1">
    <location>
        <begin position="51"/>
        <end position="157"/>
    </location>
</feature>
<dbReference type="EMBL" id="SWFS01000317">
    <property type="protein sequence ID" value="KAA8910395.1"/>
    <property type="molecule type" value="Genomic_DNA"/>
</dbReference>
<dbReference type="NCBIfam" id="TIGR03401">
    <property type="entry name" value="cyanamide_fam"/>
    <property type="match status" value="1"/>
</dbReference>
<keyword evidence="3" id="KW-1185">Reference proteome</keyword>
<dbReference type="InterPro" id="IPR017771">
    <property type="entry name" value="Cyanamide_hydratase_HD"/>
</dbReference>
<protein>
    <recommendedName>
        <fullName evidence="1">HD domain-containing protein</fullName>
    </recommendedName>
</protein>
<gene>
    <name evidence="2" type="ORF">TRICI_004193</name>
</gene>
<reference evidence="2" key="1">
    <citation type="journal article" date="2019" name="G3 (Bethesda)">
        <title>Genome Assemblies of Two Rare Opportunistic Yeast Pathogens: Diutina rugosa (syn. Candida rugosa) and Trichomonascus ciferrii (syn. Candida ciferrii).</title>
        <authorList>
            <person name="Mixao V."/>
            <person name="Saus E."/>
            <person name="Hansen A.P."/>
            <person name="Lass-Florl C."/>
            <person name="Gabaldon T."/>
        </authorList>
    </citation>
    <scope>NUCLEOTIDE SEQUENCE</scope>
    <source>
        <strain evidence="2">CBS 4856</strain>
    </source>
</reference>
<sequence>MPYGLRAVDNLMDPGPTGTPEPLDIGQLSTPDSQVCKRAYEHIQNQLPPEIVNHCCRVYAFGMAILKQQDFEVDPETFYLAAMFHDIAASPKNRRASKLSFEFYGGILARDWLLDLGVNQDQVDSVVEAIFRHTLFVGAKIHACGQLLQLATTIDVLGSHQNLVHPDTIDNVVKAYPRLQWNVYFSDAMKDEIACKPGCLTTIGGEPFISNIRDNKLMQKYDTKL</sequence>
<dbReference type="SUPFAM" id="SSF109604">
    <property type="entry name" value="HD-domain/PDEase-like"/>
    <property type="match status" value="1"/>
</dbReference>
<dbReference type="Gene3D" id="1.10.3210.10">
    <property type="entry name" value="Hypothetical protein af1432"/>
    <property type="match status" value="1"/>
</dbReference>
<dbReference type="AlphaFoldDB" id="A0A642V370"/>
<name>A0A642V370_9ASCO</name>
<dbReference type="InterPro" id="IPR006674">
    <property type="entry name" value="HD_domain"/>
</dbReference>
<dbReference type="Pfam" id="PF01966">
    <property type="entry name" value="HD"/>
    <property type="match status" value="1"/>
</dbReference>
<dbReference type="OrthoDB" id="10033309at2759"/>
<evidence type="ECO:0000313" key="3">
    <source>
        <dbReference type="Proteomes" id="UP000761534"/>
    </source>
</evidence>
<dbReference type="PANTHER" id="PTHR35569">
    <property type="entry name" value="CYANAMIDE HYDRATASE DDI2-RELATED"/>
    <property type="match status" value="1"/>
</dbReference>
<evidence type="ECO:0000259" key="1">
    <source>
        <dbReference type="PROSITE" id="PS51831"/>
    </source>
</evidence>
<proteinExistence type="predicted"/>
<accession>A0A642V370</accession>
<dbReference type="PROSITE" id="PS51831">
    <property type="entry name" value="HD"/>
    <property type="match status" value="1"/>
</dbReference>
<evidence type="ECO:0000313" key="2">
    <source>
        <dbReference type="EMBL" id="KAA8910395.1"/>
    </source>
</evidence>
<dbReference type="PANTHER" id="PTHR35569:SF1">
    <property type="entry name" value="CYANAMIDE HYDRATASE DDI2-RELATED"/>
    <property type="match status" value="1"/>
</dbReference>
<comment type="caution">
    <text evidence="2">The sequence shown here is derived from an EMBL/GenBank/DDBJ whole genome shotgun (WGS) entry which is preliminary data.</text>
</comment>
<organism evidence="2 3">
    <name type="scientific">Trichomonascus ciferrii</name>
    <dbReference type="NCBI Taxonomy" id="44093"/>
    <lineage>
        <taxon>Eukaryota</taxon>
        <taxon>Fungi</taxon>
        <taxon>Dikarya</taxon>
        <taxon>Ascomycota</taxon>
        <taxon>Saccharomycotina</taxon>
        <taxon>Dipodascomycetes</taxon>
        <taxon>Dipodascales</taxon>
        <taxon>Trichomonascaceae</taxon>
        <taxon>Trichomonascus</taxon>
        <taxon>Trichomonascus ciferrii complex</taxon>
    </lineage>
</organism>
<dbReference type="VEuPathDB" id="FungiDB:TRICI_004193"/>
<dbReference type="Proteomes" id="UP000761534">
    <property type="component" value="Unassembled WGS sequence"/>
</dbReference>